<proteinExistence type="predicted"/>
<dbReference type="Proteomes" id="UP001218188">
    <property type="component" value="Unassembled WGS sequence"/>
</dbReference>
<comment type="caution">
    <text evidence="1">The sequence shown here is derived from an EMBL/GenBank/DDBJ whole genome shotgun (WGS) entry which is preliminary data.</text>
</comment>
<dbReference type="Pfam" id="PF05721">
    <property type="entry name" value="PhyH"/>
    <property type="match status" value="1"/>
</dbReference>
<reference evidence="1" key="1">
    <citation type="submission" date="2023-03" db="EMBL/GenBank/DDBJ databases">
        <title>Massive genome expansion in bonnet fungi (Mycena s.s.) driven by repeated elements and novel gene families across ecological guilds.</title>
        <authorList>
            <consortium name="Lawrence Berkeley National Laboratory"/>
            <person name="Harder C.B."/>
            <person name="Miyauchi S."/>
            <person name="Viragh M."/>
            <person name="Kuo A."/>
            <person name="Thoen E."/>
            <person name="Andreopoulos B."/>
            <person name="Lu D."/>
            <person name="Skrede I."/>
            <person name="Drula E."/>
            <person name="Henrissat B."/>
            <person name="Morin E."/>
            <person name="Kohler A."/>
            <person name="Barry K."/>
            <person name="LaButti K."/>
            <person name="Morin E."/>
            <person name="Salamov A."/>
            <person name="Lipzen A."/>
            <person name="Mereny Z."/>
            <person name="Hegedus B."/>
            <person name="Baldrian P."/>
            <person name="Stursova M."/>
            <person name="Weitz H."/>
            <person name="Taylor A."/>
            <person name="Grigoriev I.V."/>
            <person name="Nagy L.G."/>
            <person name="Martin F."/>
            <person name="Kauserud H."/>
        </authorList>
    </citation>
    <scope>NUCLEOTIDE SEQUENCE</scope>
    <source>
        <strain evidence="1">CBHHK200</strain>
    </source>
</reference>
<evidence type="ECO:0008006" key="3">
    <source>
        <dbReference type="Google" id="ProtNLM"/>
    </source>
</evidence>
<name>A0AAD6SJ62_9AGAR</name>
<dbReference type="PANTHER" id="PTHR40470:SF1">
    <property type="entry name" value="PHYTANOYL-COA DIOXYGENASE FAMILY PROTEIN (AFU_ORTHOLOGUE AFUA_2G15850)"/>
    <property type="match status" value="1"/>
</dbReference>
<gene>
    <name evidence="1" type="ORF">C8F04DRAFT_61704</name>
</gene>
<dbReference type="InterPro" id="IPR008775">
    <property type="entry name" value="Phytyl_CoA_dOase-like"/>
</dbReference>
<accession>A0AAD6SJ62</accession>
<dbReference type="PANTHER" id="PTHR40470">
    <property type="entry name" value="PHYTANOYL-COA DIOXYGENASE FAMILY PROTEIN (AFU_ORTHOLOGUE AFUA_2G15850)"/>
    <property type="match status" value="1"/>
</dbReference>
<evidence type="ECO:0000313" key="1">
    <source>
        <dbReference type="EMBL" id="KAJ7028513.1"/>
    </source>
</evidence>
<protein>
    <recommendedName>
        <fullName evidence="3">Phytanoyl-CoA dioxygenase</fullName>
    </recommendedName>
</protein>
<organism evidence="1 2">
    <name type="scientific">Mycena alexandri</name>
    <dbReference type="NCBI Taxonomy" id="1745969"/>
    <lineage>
        <taxon>Eukaryota</taxon>
        <taxon>Fungi</taxon>
        <taxon>Dikarya</taxon>
        <taxon>Basidiomycota</taxon>
        <taxon>Agaricomycotina</taxon>
        <taxon>Agaricomycetes</taxon>
        <taxon>Agaricomycetidae</taxon>
        <taxon>Agaricales</taxon>
        <taxon>Marasmiineae</taxon>
        <taxon>Mycenaceae</taxon>
        <taxon>Mycena</taxon>
    </lineage>
</organism>
<dbReference type="Gene3D" id="2.60.120.620">
    <property type="entry name" value="q2cbj1_9rhob like domain"/>
    <property type="match status" value="1"/>
</dbReference>
<dbReference type="AlphaFoldDB" id="A0AAD6SJ62"/>
<dbReference type="SUPFAM" id="SSF51197">
    <property type="entry name" value="Clavaminate synthase-like"/>
    <property type="match status" value="1"/>
</dbReference>
<keyword evidence="2" id="KW-1185">Reference proteome</keyword>
<evidence type="ECO:0000313" key="2">
    <source>
        <dbReference type="Proteomes" id="UP001218188"/>
    </source>
</evidence>
<sequence length="292" mass="32462">MGTPLKTSFEEDGFVIVPGLITAEEFPRLERACADVISRTRKGEWPYRRTVGKQFPPYGDGDPDSWGVQHVMHPDLGQPAFSEWYTSTALINAVKTLLGCEEEQLQMELFNLLINPVAHNFALRWHRDDIPGDTSEEEERHALDAWKPNGIQWNTALYKDSCLFVVPGSHMVPRSPEQRLHSKGQDPPTNPLDMPGSIRVSLQPGETVFYNSNILHCAAYNAQAPRTTLHASMGNIAGGSVRARNVLQHGLNWMKEPQFNNGLDPRGKAMLARLLDLYNTVGDAGVGYSLSG</sequence>
<dbReference type="EMBL" id="JARJCM010000111">
    <property type="protein sequence ID" value="KAJ7028513.1"/>
    <property type="molecule type" value="Genomic_DNA"/>
</dbReference>